<sequence length="280" mass="32256">MVTLFHDMMHKELEVYVDNMIAKSKTEEEHVQVLKKLFMRLRKFQLKLNPAKCTFGVRSGKLLGFVVSARGIEIDPDKVRVIQELPPSRIQKEVRDLMYIATVEKDFQEGGPWKLIFDGASNAIGNRIGAVLVSPGGNYYPFNSKLDFDCTNNMAEYETCIMGIRAAIERKINVLEVYRDSALVIYQLKGEWETRDPKLVRYQKLVMELIEEFDSVTFSYLPRDENQMADAFATLASMFKVNKLEDMKPIQISIYEAPVATLTMKRERMITLGTMTYCDM</sequence>
<dbReference type="RefSeq" id="XP_040960329.1">
    <property type="nucleotide sequence ID" value="XM_041104395.1"/>
</dbReference>
<gene>
    <name evidence="4" type="primary">LOC107955334</name>
</gene>
<dbReference type="PANTHER" id="PTHR48475:SF1">
    <property type="entry name" value="RNASE H TYPE-1 DOMAIN-CONTAINING PROTEIN"/>
    <property type="match status" value="1"/>
</dbReference>
<evidence type="ECO:0000313" key="4">
    <source>
        <dbReference type="RefSeq" id="XP_040960329.1"/>
    </source>
</evidence>
<dbReference type="PANTHER" id="PTHR48475">
    <property type="entry name" value="RIBONUCLEASE H"/>
    <property type="match status" value="1"/>
</dbReference>
<protein>
    <submittedName>
        <fullName evidence="4">Uncharacterized protein</fullName>
    </submittedName>
</protein>
<dbReference type="InterPro" id="IPR000477">
    <property type="entry name" value="RT_dom"/>
</dbReference>
<dbReference type="Pfam" id="PF13456">
    <property type="entry name" value="RVT_3"/>
    <property type="match status" value="1"/>
</dbReference>
<reference evidence="3" key="1">
    <citation type="journal article" date="2020" name="Nat. Genet.">
        <title>Genomic diversifications of five Gossypium allopolyploid species and their impact on cotton improvement.</title>
        <authorList>
            <person name="Chen Z.J."/>
            <person name="Sreedasyam A."/>
            <person name="Ando A."/>
            <person name="Song Q."/>
            <person name="De Santiago L.M."/>
            <person name="Hulse-Kemp A.M."/>
            <person name="Ding M."/>
            <person name="Ye W."/>
            <person name="Kirkbride R.C."/>
            <person name="Jenkins J."/>
            <person name="Plott C."/>
            <person name="Lovell J."/>
            <person name="Lin Y.M."/>
            <person name="Vaughn R."/>
            <person name="Liu B."/>
            <person name="Simpson S."/>
            <person name="Scheffler B.E."/>
            <person name="Wen L."/>
            <person name="Saski C.A."/>
            <person name="Grover C.E."/>
            <person name="Hu G."/>
            <person name="Conover J.L."/>
            <person name="Carlson J.W."/>
            <person name="Shu S."/>
            <person name="Boston L.B."/>
            <person name="Williams M."/>
            <person name="Peterson D.G."/>
            <person name="McGee K."/>
            <person name="Jones D.C."/>
            <person name="Wendel J.F."/>
            <person name="Stelly D.M."/>
            <person name="Grimwood J."/>
            <person name="Schmutz J."/>
        </authorList>
    </citation>
    <scope>NUCLEOTIDE SEQUENCE [LARGE SCALE GENOMIC DNA]</scope>
    <source>
        <strain evidence="3">cv. TM-1</strain>
    </source>
</reference>
<organism evidence="3 4">
    <name type="scientific">Gossypium hirsutum</name>
    <name type="common">Upland cotton</name>
    <name type="synonym">Gossypium mexicanum</name>
    <dbReference type="NCBI Taxonomy" id="3635"/>
    <lineage>
        <taxon>Eukaryota</taxon>
        <taxon>Viridiplantae</taxon>
        <taxon>Streptophyta</taxon>
        <taxon>Embryophyta</taxon>
        <taxon>Tracheophyta</taxon>
        <taxon>Spermatophyta</taxon>
        <taxon>Magnoliopsida</taxon>
        <taxon>eudicotyledons</taxon>
        <taxon>Gunneridae</taxon>
        <taxon>Pentapetalae</taxon>
        <taxon>rosids</taxon>
        <taxon>malvids</taxon>
        <taxon>Malvales</taxon>
        <taxon>Malvaceae</taxon>
        <taxon>Malvoideae</taxon>
        <taxon>Gossypium</taxon>
    </lineage>
</organism>
<dbReference type="CDD" id="cd09279">
    <property type="entry name" value="RNase_HI_like"/>
    <property type="match status" value="1"/>
</dbReference>
<dbReference type="InterPro" id="IPR043128">
    <property type="entry name" value="Rev_trsase/Diguanyl_cyclase"/>
</dbReference>
<reference evidence="4" key="2">
    <citation type="submission" date="2025-08" db="UniProtKB">
        <authorList>
            <consortium name="RefSeq"/>
        </authorList>
    </citation>
    <scope>IDENTIFICATION</scope>
</reference>
<evidence type="ECO:0000313" key="3">
    <source>
        <dbReference type="Proteomes" id="UP000818029"/>
    </source>
</evidence>
<dbReference type="Pfam" id="PF00078">
    <property type="entry name" value="RVT_1"/>
    <property type="match status" value="1"/>
</dbReference>
<dbReference type="SUPFAM" id="SSF56672">
    <property type="entry name" value="DNA/RNA polymerases"/>
    <property type="match status" value="1"/>
</dbReference>
<dbReference type="GeneID" id="107955334"/>
<evidence type="ECO:0000259" key="1">
    <source>
        <dbReference type="Pfam" id="PF00078"/>
    </source>
</evidence>
<keyword evidence="3" id="KW-1185">Reference proteome</keyword>
<dbReference type="InterPro" id="IPR002156">
    <property type="entry name" value="RNaseH_domain"/>
</dbReference>
<feature type="domain" description="RNase H type-1" evidence="2">
    <location>
        <begin position="127"/>
        <end position="235"/>
    </location>
</feature>
<name>A0ABM3AZX3_GOSHI</name>
<dbReference type="InterPro" id="IPR036397">
    <property type="entry name" value="RNaseH_sf"/>
</dbReference>
<proteinExistence type="predicted"/>
<evidence type="ECO:0000259" key="2">
    <source>
        <dbReference type="Pfam" id="PF13456"/>
    </source>
</evidence>
<accession>A0ABM3AZX3</accession>
<dbReference type="Gene3D" id="3.30.420.10">
    <property type="entry name" value="Ribonuclease H-like superfamily/Ribonuclease H"/>
    <property type="match status" value="1"/>
</dbReference>
<dbReference type="InterPro" id="IPR043502">
    <property type="entry name" value="DNA/RNA_pol_sf"/>
</dbReference>
<dbReference type="Proteomes" id="UP000818029">
    <property type="component" value="Chromosome D11"/>
</dbReference>
<feature type="domain" description="Reverse transcriptase" evidence="1">
    <location>
        <begin position="5"/>
        <end position="66"/>
    </location>
</feature>
<dbReference type="Gene3D" id="3.30.70.270">
    <property type="match status" value="1"/>
</dbReference>